<dbReference type="Proteomes" id="UP000704529">
    <property type="component" value="Unassembled WGS sequence"/>
</dbReference>
<dbReference type="AlphaFoldDB" id="A0AA40ZVY1"/>
<reference evidence="1" key="1">
    <citation type="submission" date="2021-01" db="EMBL/GenBank/DDBJ databases">
        <title>Genome Sequencing of Type Strains.</title>
        <authorList>
            <person name="Lemaire J.F."/>
            <person name="Inderbitzin P."/>
            <person name="Collins S.B."/>
            <person name="Wespe N."/>
            <person name="Knight-Connoni V."/>
        </authorList>
    </citation>
    <scope>NUCLEOTIDE SEQUENCE</scope>
    <source>
        <strain evidence="1">DSM 14562</strain>
    </source>
</reference>
<gene>
    <name evidence="1" type="ORF">JYA60_02450</name>
</gene>
<dbReference type="RefSeq" id="WP_184106930.1">
    <property type="nucleotide sequence ID" value="NZ_JACHNX010000034.1"/>
</dbReference>
<proteinExistence type="predicted"/>
<name>A0AA40ZVY1_9SPHN</name>
<dbReference type="EMBL" id="JAFHKU010000102">
    <property type="protein sequence ID" value="MBN3557091.1"/>
    <property type="molecule type" value="Genomic_DNA"/>
</dbReference>
<organism evidence="1 2">
    <name type="scientific">Sphingomonas yabuuchiae</name>
    <dbReference type="NCBI Taxonomy" id="172044"/>
    <lineage>
        <taxon>Bacteria</taxon>
        <taxon>Pseudomonadati</taxon>
        <taxon>Pseudomonadota</taxon>
        <taxon>Alphaproteobacteria</taxon>
        <taxon>Sphingomonadales</taxon>
        <taxon>Sphingomonadaceae</taxon>
        <taxon>Sphingomonas</taxon>
    </lineage>
</organism>
<accession>A0AA40ZVY1</accession>
<evidence type="ECO:0000313" key="1">
    <source>
        <dbReference type="EMBL" id="MBN3557091.1"/>
    </source>
</evidence>
<sequence length="57" mass="5799">MVTVSIASPAGRRTTGPLAVALTPIVSDTARLRFRSRWAPVTGSIAAIGSPPAPIDA</sequence>
<comment type="caution">
    <text evidence="1">The sequence shown here is derived from an EMBL/GenBank/DDBJ whole genome shotgun (WGS) entry which is preliminary data.</text>
</comment>
<evidence type="ECO:0000313" key="2">
    <source>
        <dbReference type="Proteomes" id="UP000704529"/>
    </source>
</evidence>
<protein>
    <submittedName>
        <fullName evidence="1">Uncharacterized protein</fullName>
    </submittedName>
</protein>